<comment type="caution">
    <text evidence="1">The sequence shown here is derived from an EMBL/GenBank/DDBJ whole genome shotgun (WGS) entry which is preliminary data.</text>
</comment>
<dbReference type="Proteomes" id="UP000030428">
    <property type="component" value="Unassembled WGS sequence"/>
</dbReference>
<dbReference type="EMBL" id="JSZA02000213">
    <property type="protein sequence ID" value="TGO02137.1"/>
    <property type="molecule type" value="Genomic_DNA"/>
</dbReference>
<keyword evidence="2" id="KW-1185">Reference proteome</keyword>
<accession>A0A4E0QLK1</accession>
<protein>
    <submittedName>
        <fullName evidence="1">Uncharacterized protein</fullName>
    </submittedName>
</protein>
<organism evidence="1 2">
    <name type="scientific">Candidatus Thiomargarita nelsonii</name>
    <dbReference type="NCBI Taxonomy" id="1003181"/>
    <lineage>
        <taxon>Bacteria</taxon>
        <taxon>Pseudomonadati</taxon>
        <taxon>Pseudomonadota</taxon>
        <taxon>Gammaproteobacteria</taxon>
        <taxon>Thiotrichales</taxon>
        <taxon>Thiotrichaceae</taxon>
        <taxon>Thiomargarita</taxon>
    </lineage>
</organism>
<name>A0A4E0QLK1_9GAMM</name>
<gene>
    <name evidence="1" type="ORF">PN36_29905</name>
</gene>
<sequence>MPYVTSIERLGALEQSQEDVVEVLRVRFKDVHESLVKAIHAIYDQSFLSKLHREAILVNSLDAFEKRVKKPDND</sequence>
<dbReference type="AlphaFoldDB" id="A0A4E0QLK1"/>
<evidence type="ECO:0000313" key="1">
    <source>
        <dbReference type="EMBL" id="TGO02137.1"/>
    </source>
</evidence>
<reference evidence="1 2" key="1">
    <citation type="journal article" date="2016" name="Front. Microbiol.">
        <title>Single-Cell (Meta-)Genomics of a Dimorphic Candidatus Thiomargarita nelsonii Reveals Genomic Plasticity.</title>
        <authorList>
            <person name="Flood B.E."/>
            <person name="Fliss P."/>
            <person name="Jones D.S."/>
            <person name="Dick G.J."/>
            <person name="Jain S."/>
            <person name="Kaster A.K."/>
            <person name="Winkel M."/>
            <person name="Mussmann M."/>
            <person name="Bailey J."/>
        </authorList>
    </citation>
    <scope>NUCLEOTIDE SEQUENCE [LARGE SCALE GENOMIC DNA]</scope>
    <source>
        <strain evidence="1">Hydrate Ridge</strain>
    </source>
</reference>
<proteinExistence type="predicted"/>
<evidence type="ECO:0000313" key="2">
    <source>
        <dbReference type="Proteomes" id="UP000030428"/>
    </source>
</evidence>